<dbReference type="EMBL" id="FOTW01000015">
    <property type="protein sequence ID" value="SFM22367.1"/>
    <property type="molecule type" value="Genomic_DNA"/>
</dbReference>
<dbReference type="PROSITE" id="PS50005">
    <property type="entry name" value="TPR"/>
    <property type="match status" value="1"/>
</dbReference>
<dbReference type="InterPro" id="IPR051012">
    <property type="entry name" value="CellSynth/LPSAsmb/PSIAsmb"/>
</dbReference>
<dbReference type="PANTHER" id="PTHR45586:SF1">
    <property type="entry name" value="LIPOPOLYSACCHARIDE ASSEMBLY PROTEIN B"/>
    <property type="match status" value="1"/>
</dbReference>
<feature type="compositionally biased region" description="Low complexity" evidence="4">
    <location>
        <begin position="251"/>
        <end position="261"/>
    </location>
</feature>
<feature type="region of interest" description="Disordered" evidence="4">
    <location>
        <begin position="1"/>
        <end position="58"/>
    </location>
</feature>
<dbReference type="Proteomes" id="UP000199470">
    <property type="component" value="Unassembled WGS sequence"/>
</dbReference>
<evidence type="ECO:0000256" key="2">
    <source>
        <dbReference type="ARBA" id="ARBA00022803"/>
    </source>
</evidence>
<keyword evidence="7" id="KW-1185">Reference proteome</keyword>
<evidence type="ECO:0000313" key="6">
    <source>
        <dbReference type="EMBL" id="SFM22367.1"/>
    </source>
</evidence>
<proteinExistence type="predicted"/>
<protein>
    <submittedName>
        <fullName evidence="6">Tetratricopeptide repeat-containing protein</fullName>
    </submittedName>
</protein>
<organism evidence="6 7">
    <name type="scientific">Rugamonas rubra</name>
    <dbReference type="NCBI Taxonomy" id="758825"/>
    <lineage>
        <taxon>Bacteria</taxon>
        <taxon>Pseudomonadati</taxon>
        <taxon>Pseudomonadota</taxon>
        <taxon>Betaproteobacteria</taxon>
        <taxon>Burkholderiales</taxon>
        <taxon>Oxalobacteraceae</taxon>
        <taxon>Telluria group</taxon>
        <taxon>Rugamonas</taxon>
    </lineage>
</organism>
<feature type="transmembrane region" description="Helical" evidence="5">
    <location>
        <begin position="184"/>
        <end position="203"/>
    </location>
</feature>
<feature type="repeat" description="TPR" evidence="3">
    <location>
        <begin position="352"/>
        <end position="385"/>
    </location>
</feature>
<evidence type="ECO:0000256" key="3">
    <source>
        <dbReference type="PROSITE-ProRule" id="PRU00339"/>
    </source>
</evidence>
<keyword evidence="5" id="KW-0812">Transmembrane</keyword>
<name>A0A1I4P4A8_9BURK</name>
<keyword evidence="1" id="KW-0677">Repeat</keyword>
<evidence type="ECO:0000313" key="7">
    <source>
        <dbReference type="Proteomes" id="UP000199470"/>
    </source>
</evidence>
<dbReference type="SMART" id="SM00028">
    <property type="entry name" value="TPR"/>
    <property type="match status" value="4"/>
</dbReference>
<dbReference type="PANTHER" id="PTHR45586">
    <property type="entry name" value="TPR REPEAT-CONTAINING PROTEIN PA4667"/>
    <property type="match status" value="1"/>
</dbReference>
<gene>
    <name evidence="6" type="ORF">SAMN02982985_03246</name>
</gene>
<keyword evidence="5" id="KW-1133">Transmembrane helix</keyword>
<keyword evidence="5" id="KW-0472">Membrane</keyword>
<reference evidence="6 7" key="1">
    <citation type="submission" date="2016-10" db="EMBL/GenBank/DDBJ databases">
        <authorList>
            <person name="de Groot N.N."/>
        </authorList>
    </citation>
    <scope>NUCLEOTIDE SEQUENCE [LARGE SCALE GENOMIC DNA]</scope>
    <source>
        <strain evidence="6 7">ATCC 43154</strain>
    </source>
</reference>
<dbReference type="Pfam" id="PF13432">
    <property type="entry name" value="TPR_16"/>
    <property type="match status" value="1"/>
</dbReference>
<sequence>MSLLMQALKKAERAKQNSIQESELDKPSEAFDEVLSLEPLAAAPARPPAPSAAPAADPTAGLSLAPLAEAGPAAAPAAARAEAGTPASALAFATDGLPPIPVLNVAAEAIHNPVPPQARHQGGADAAREAAAPSPTGAAAAATAGEAPRQGGAKPPPRGAARARAAATVAAAAPIGIDPARLRVMVLGAIAVLIALVFAYMYWQAVYAPGAGSKLPMVPMPPFNATGATGGTIVVAQPGGLAEAQVLADSAPAEPAPAAAEAQRREEQMAQQLAELQARMQQMAQSQAQQPGPETLAPLAAADSGEIRVVRNNVAPQLNPALQGGYQAYNGGDLRGARAQYEQVLQQDPNNRDALLGLAALALRQQQDPQAAAGYARLLELDPNDADAMAGLIGMSQGDPAQSELRLKKLLQGAPESGPALFALGNLYARQGRWPEAQPLFFRAHGAVPANADYAFNLAVALDRLNQPKLALSHYQRALALAQNHPGSFDPAAVHLRLRELAAAPGQAANPATGGGAAR</sequence>
<dbReference type="InterPro" id="IPR011990">
    <property type="entry name" value="TPR-like_helical_dom_sf"/>
</dbReference>
<feature type="compositionally biased region" description="Low complexity" evidence="4">
    <location>
        <begin position="123"/>
        <end position="161"/>
    </location>
</feature>
<feature type="region of interest" description="Disordered" evidence="4">
    <location>
        <begin position="114"/>
        <end position="161"/>
    </location>
</feature>
<dbReference type="InterPro" id="IPR019734">
    <property type="entry name" value="TPR_rpt"/>
</dbReference>
<dbReference type="RefSeq" id="WP_245774293.1">
    <property type="nucleotide sequence ID" value="NZ_FOTW01000015.1"/>
</dbReference>
<dbReference type="AlphaFoldDB" id="A0A1I4P4A8"/>
<dbReference type="Gene3D" id="1.25.40.10">
    <property type="entry name" value="Tetratricopeptide repeat domain"/>
    <property type="match status" value="2"/>
</dbReference>
<dbReference type="Pfam" id="PF14559">
    <property type="entry name" value="TPR_19"/>
    <property type="match status" value="1"/>
</dbReference>
<feature type="region of interest" description="Disordered" evidence="4">
    <location>
        <begin position="249"/>
        <end position="270"/>
    </location>
</feature>
<evidence type="ECO:0000256" key="4">
    <source>
        <dbReference type="SAM" id="MobiDB-lite"/>
    </source>
</evidence>
<accession>A0A1I4P4A8</accession>
<dbReference type="STRING" id="758825.SAMN02982985_03246"/>
<keyword evidence="2 3" id="KW-0802">TPR repeat</keyword>
<dbReference type="SUPFAM" id="SSF48452">
    <property type="entry name" value="TPR-like"/>
    <property type="match status" value="1"/>
</dbReference>
<evidence type="ECO:0000256" key="5">
    <source>
        <dbReference type="SAM" id="Phobius"/>
    </source>
</evidence>
<evidence type="ECO:0000256" key="1">
    <source>
        <dbReference type="ARBA" id="ARBA00022737"/>
    </source>
</evidence>